<accession>A0A0E9T9K2</accession>
<evidence type="ECO:0000313" key="1">
    <source>
        <dbReference type="EMBL" id="JAH49423.1"/>
    </source>
</evidence>
<dbReference type="EMBL" id="GBXM01059154">
    <property type="protein sequence ID" value="JAH49423.1"/>
    <property type="molecule type" value="Transcribed_RNA"/>
</dbReference>
<reference evidence="1" key="2">
    <citation type="journal article" date="2015" name="Fish Shellfish Immunol.">
        <title>Early steps in the European eel (Anguilla anguilla)-Vibrio vulnificus interaction in the gills: Role of the RtxA13 toxin.</title>
        <authorList>
            <person name="Callol A."/>
            <person name="Pajuelo D."/>
            <person name="Ebbesson L."/>
            <person name="Teles M."/>
            <person name="MacKenzie S."/>
            <person name="Amaro C."/>
        </authorList>
    </citation>
    <scope>NUCLEOTIDE SEQUENCE</scope>
</reference>
<dbReference type="EMBL" id="GBXM01044622">
    <property type="protein sequence ID" value="JAH63955.1"/>
    <property type="molecule type" value="Transcribed_RNA"/>
</dbReference>
<protein>
    <submittedName>
        <fullName evidence="1">Uncharacterized protein</fullName>
    </submittedName>
</protein>
<sequence length="39" mass="4385">MRLSCPLYCILSHYGALTGMQCPIKKFSLENQIRGRGAK</sequence>
<name>A0A0E9T9K2_ANGAN</name>
<proteinExistence type="predicted"/>
<organism evidence="1">
    <name type="scientific">Anguilla anguilla</name>
    <name type="common">European freshwater eel</name>
    <name type="synonym">Muraena anguilla</name>
    <dbReference type="NCBI Taxonomy" id="7936"/>
    <lineage>
        <taxon>Eukaryota</taxon>
        <taxon>Metazoa</taxon>
        <taxon>Chordata</taxon>
        <taxon>Craniata</taxon>
        <taxon>Vertebrata</taxon>
        <taxon>Euteleostomi</taxon>
        <taxon>Actinopterygii</taxon>
        <taxon>Neopterygii</taxon>
        <taxon>Teleostei</taxon>
        <taxon>Anguilliformes</taxon>
        <taxon>Anguillidae</taxon>
        <taxon>Anguilla</taxon>
    </lineage>
</organism>
<dbReference type="AlphaFoldDB" id="A0A0E9T9K2"/>
<reference evidence="1" key="1">
    <citation type="submission" date="2014-11" db="EMBL/GenBank/DDBJ databases">
        <authorList>
            <person name="Amaro Gonzalez C."/>
        </authorList>
    </citation>
    <scope>NUCLEOTIDE SEQUENCE</scope>
</reference>